<dbReference type="CDD" id="cd00429">
    <property type="entry name" value="RPE"/>
    <property type="match status" value="1"/>
</dbReference>
<dbReference type="GO" id="GO:0046496">
    <property type="term" value="P:nicotinamide nucleotide metabolic process"/>
    <property type="evidence" value="ECO:0007669"/>
    <property type="project" value="UniProtKB-ARBA"/>
</dbReference>
<dbReference type="SUPFAM" id="SSF51366">
    <property type="entry name" value="Ribulose-phoshate binding barrel"/>
    <property type="match status" value="1"/>
</dbReference>
<dbReference type="GO" id="GO:0005975">
    <property type="term" value="P:carbohydrate metabolic process"/>
    <property type="evidence" value="ECO:0007669"/>
    <property type="project" value="InterPro"/>
</dbReference>
<evidence type="ECO:0000256" key="6">
    <source>
        <dbReference type="ARBA" id="ARBA00022833"/>
    </source>
</evidence>
<comment type="cofactor">
    <cofactor evidence="2">
        <name>Zn(2+)</name>
        <dbReference type="ChEBI" id="CHEBI:29105"/>
    </cofactor>
</comment>
<dbReference type="GO" id="GO:0006163">
    <property type="term" value="P:purine nucleotide metabolic process"/>
    <property type="evidence" value="ECO:0007669"/>
    <property type="project" value="UniProtKB-ARBA"/>
</dbReference>
<dbReference type="RefSeq" id="WP_057886693.1">
    <property type="nucleotide sequence ID" value="NZ_CP018180.1"/>
</dbReference>
<evidence type="ECO:0000256" key="5">
    <source>
        <dbReference type="ARBA" id="ARBA00022723"/>
    </source>
</evidence>
<dbReference type="KEGG" id="lng:BSQ50_04865"/>
<dbReference type="NCBIfam" id="NF004076">
    <property type="entry name" value="PRK05581.1-4"/>
    <property type="match status" value="1"/>
</dbReference>
<evidence type="ECO:0000256" key="3">
    <source>
        <dbReference type="ARBA" id="ARBA00001954"/>
    </source>
</evidence>
<evidence type="ECO:0000256" key="7">
    <source>
        <dbReference type="ARBA" id="ARBA00023004"/>
    </source>
</evidence>
<evidence type="ECO:0000256" key="1">
    <source>
        <dbReference type="ARBA" id="ARBA00001936"/>
    </source>
</evidence>
<dbReference type="Gene3D" id="3.20.20.70">
    <property type="entry name" value="Aldolase class I"/>
    <property type="match status" value="1"/>
</dbReference>
<reference evidence="11 12" key="1">
    <citation type="submission" date="2016-11" db="EMBL/GenBank/DDBJ databases">
        <title>Interaction between Lactobacillus species and yeast in water kefir.</title>
        <authorList>
            <person name="Behr J."/>
            <person name="Xu D."/>
            <person name="Vogel R.F."/>
        </authorList>
    </citation>
    <scope>NUCLEOTIDE SEQUENCE [LARGE SCALE GENOMIC DNA]</scope>
    <source>
        <strain evidence="11 12">TMW 1.1827</strain>
    </source>
</reference>
<evidence type="ECO:0000256" key="4">
    <source>
        <dbReference type="ARBA" id="ARBA00011738"/>
    </source>
</evidence>
<sequence length="217" mass="24067">MEKLLCPSLMCADFTKLRSEVLSLDDAGIDLFHMDIMDGIYVPNLALGVEDFAAVRSLTKKPMDVHLMVKYPEKYIDLFKRLGANLIYFHPETANISTSLISKIKSSGMKAGIAISPNISIPYVKELLISVDNILIMTVNPGFSGEPFLNYTLPKIKELCSLKDKYQYNVFVDGAISPEKVESLSRIGVDGFILGSSTLFGKEESYSQIVKKLRSLG</sequence>
<keyword evidence="8" id="KW-0464">Manganese</keyword>
<dbReference type="InterPro" id="IPR011060">
    <property type="entry name" value="RibuloseP-bd_barrel"/>
</dbReference>
<dbReference type="InterPro" id="IPR000056">
    <property type="entry name" value="Ribul_P_3_epim-like"/>
</dbReference>
<comment type="cofactor">
    <cofactor evidence="3">
        <name>Fe(2+)</name>
        <dbReference type="ChEBI" id="CHEBI:29033"/>
    </cofactor>
</comment>
<dbReference type="PANTHER" id="PTHR11749">
    <property type="entry name" value="RIBULOSE-5-PHOSPHATE-3-EPIMERASE"/>
    <property type="match status" value="1"/>
</dbReference>
<accession>A0A3Q8D0A5</accession>
<dbReference type="GO" id="GO:0046872">
    <property type="term" value="F:metal ion binding"/>
    <property type="evidence" value="ECO:0007669"/>
    <property type="project" value="UniProtKB-KW"/>
</dbReference>
<keyword evidence="9" id="KW-0413">Isomerase</keyword>
<name>A0A3Q8D0A5_9LACO</name>
<keyword evidence="6" id="KW-0862">Zinc</keyword>
<keyword evidence="10" id="KW-0119">Carbohydrate metabolism</keyword>
<dbReference type="InterPro" id="IPR013785">
    <property type="entry name" value="Aldolase_TIM"/>
</dbReference>
<evidence type="ECO:0000256" key="8">
    <source>
        <dbReference type="ARBA" id="ARBA00023211"/>
    </source>
</evidence>
<keyword evidence="5" id="KW-0479">Metal-binding</keyword>
<dbReference type="PROSITE" id="PS01085">
    <property type="entry name" value="RIBUL_P_3_EPIMER_1"/>
    <property type="match status" value="1"/>
</dbReference>
<dbReference type="Pfam" id="PF00834">
    <property type="entry name" value="Ribul_P_3_epim"/>
    <property type="match status" value="1"/>
</dbReference>
<comment type="subunit">
    <text evidence="4">Homodimer.</text>
</comment>
<comment type="cofactor">
    <cofactor evidence="1">
        <name>Mn(2+)</name>
        <dbReference type="ChEBI" id="CHEBI:29035"/>
    </cofactor>
</comment>
<keyword evidence="7" id="KW-0408">Iron</keyword>
<dbReference type="EMBL" id="CP018180">
    <property type="protein sequence ID" value="AUJ31948.1"/>
    <property type="molecule type" value="Genomic_DNA"/>
</dbReference>
<dbReference type="GO" id="GO:0016857">
    <property type="term" value="F:racemase and epimerase activity, acting on carbohydrates and derivatives"/>
    <property type="evidence" value="ECO:0007669"/>
    <property type="project" value="InterPro"/>
</dbReference>
<organism evidence="11 12">
    <name type="scientific">Liquorilactobacillus nagelii</name>
    <dbReference type="NCBI Taxonomy" id="82688"/>
    <lineage>
        <taxon>Bacteria</taxon>
        <taxon>Bacillati</taxon>
        <taxon>Bacillota</taxon>
        <taxon>Bacilli</taxon>
        <taxon>Lactobacillales</taxon>
        <taxon>Lactobacillaceae</taxon>
        <taxon>Liquorilactobacillus</taxon>
    </lineage>
</organism>
<dbReference type="AlphaFoldDB" id="A0A3Q8D0A5"/>
<proteinExistence type="predicted"/>
<dbReference type="GeneID" id="78521737"/>
<keyword evidence="12" id="KW-1185">Reference proteome</keyword>
<evidence type="ECO:0000313" key="12">
    <source>
        <dbReference type="Proteomes" id="UP000324497"/>
    </source>
</evidence>
<dbReference type="GO" id="GO:0006091">
    <property type="term" value="P:generation of precursor metabolites and energy"/>
    <property type="evidence" value="ECO:0007669"/>
    <property type="project" value="UniProtKB-ARBA"/>
</dbReference>
<gene>
    <name evidence="11" type="ORF">BSQ50_04865</name>
</gene>
<dbReference type="Proteomes" id="UP000324497">
    <property type="component" value="Chromosome"/>
</dbReference>
<dbReference type="FunFam" id="3.20.20.70:FF:000191">
    <property type="entry name" value="ribulose-phosphate 3-epimerase isoform X2"/>
    <property type="match status" value="1"/>
</dbReference>
<evidence type="ECO:0000256" key="10">
    <source>
        <dbReference type="ARBA" id="ARBA00023277"/>
    </source>
</evidence>
<evidence type="ECO:0000256" key="2">
    <source>
        <dbReference type="ARBA" id="ARBA00001947"/>
    </source>
</evidence>
<evidence type="ECO:0000256" key="9">
    <source>
        <dbReference type="ARBA" id="ARBA00023235"/>
    </source>
</evidence>
<evidence type="ECO:0000313" key="11">
    <source>
        <dbReference type="EMBL" id="AUJ31948.1"/>
    </source>
</evidence>
<dbReference type="GO" id="GO:1901135">
    <property type="term" value="P:carbohydrate derivative metabolic process"/>
    <property type="evidence" value="ECO:0007669"/>
    <property type="project" value="UniProtKB-ARBA"/>
</dbReference>
<protein>
    <submittedName>
        <fullName evidence="11">Ribulose phosphate epimerase</fullName>
    </submittedName>
</protein>